<organism evidence="1">
    <name type="scientific">marine sediment metagenome</name>
    <dbReference type="NCBI Taxonomy" id="412755"/>
    <lineage>
        <taxon>unclassified sequences</taxon>
        <taxon>metagenomes</taxon>
        <taxon>ecological metagenomes</taxon>
    </lineage>
</organism>
<gene>
    <name evidence="1" type="ORF">S01H1_12446</name>
</gene>
<feature type="non-terminal residue" evidence="1">
    <location>
        <position position="1"/>
    </location>
</feature>
<accession>X0RX21</accession>
<name>X0RX21_9ZZZZ</name>
<protein>
    <submittedName>
        <fullName evidence="1">Uncharacterized protein</fullName>
    </submittedName>
</protein>
<reference evidence="1" key="1">
    <citation type="journal article" date="2014" name="Front. Microbiol.">
        <title>High frequency of phylogenetically diverse reductive dehalogenase-homologous genes in deep subseafloor sedimentary metagenomes.</title>
        <authorList>
            <person name="Kawai M."/>
            <person name="Futagami T."/>
            <person name="Toyoda A."/>
            <person name="Takaki Y."/>
            <person name="Nishi S."/>
            <person name="Hori S."/>
            <person name="Arai W."/>
            <person name="Tsubouchi T."/>
            <person name="Morono Y."/>
            <person name="Uchiyama I."/>
            <person name="Ito T."/>
            <person name="Fujiyama A."/>
            <person name="Inagaki F."/>
            <person name="Takami H."/>
        </authorList>
    </citation>
    <scope>NUCLEOTIDE SEQUENCE</scope>
    <source>
        <strain evidence="1">Expedition CK06-06</strain>
    </source>
</reference>
<comment type="caution">
    <text evidence="1">The sequence shown here is derived from an EMBL/GenBank/DDBJ whole genome shotgun (WGS) entry which is preliminary data.</text>
</comment>
<proteinExistence type="predicted"/>
<sequence length="57" mass="6399">PVTYAIKNTPTYKVTLKCENCRKEHAVEYSSGREVRIDHACPCCGVTGKLQITDDKK</sequence>
<dbReference type="AlphaFoldDB" id="X0RX21"/>
<evidence type="ECO:0000313" key="1">
    <source>
        <dbReference type="EMBL" id="GAF68302.1"/>
    </source>
</evidence>
<dbReference type="EMBL" id="BARS01006388">
    <property type="protein sequence ID" value="GAF68302.1"/>
    <property type="molecule type" value="Genomic_DNA"/>
</dbReference>